<gene>
    <name evidence="1" type="ORF">Csp1_17350</name>
</gene>
<accession>A0A2Z3YPK3</accession>
<keyword evidence="2" id="KW-1185">Reference proteome</keyword>
<name>A0A2Z3YPK3_9CORY</name>
<dbReference type="Proteomes" id="UP000247696">
    <property type="component" value="Chromosome"/>
</dbReference>
<dbReference type="AlphaFoldDB" id="A0A2Z3YPK3"/>
<dbReference type="EMBL" id="CP024988">
    <property type="protein sequence ID" value="AWT26516.1"/>
    <property type="molecule type" value="Genomic_DNA"/>
</dbReference>
<reference evidence="2" key="1">
    <citation type="submission" date="2017-11" db="EMBL/GenBank/DDBJ databases">
        <title>Otitis media/interna in a cat caused by the recently described species Corynebacterium provencense.</title>
        <authorList>
            <person name="Kittl S."/>
            <person name="Brodard I."/>
            <person name="Rychener L."/>
            <person name="Jores J."/>
            <person name="Roosje P."/>
            <person name="Gobeli Brawand S."/>
        </authorList>
    </citation>
    <scope>NUCLEOTIDE SEQUENCE [LARGE SCALE GENOMIC DNA]</scope>
    <source>
        <strain evidence="2">17KM38</strain>
    </source>
</reference>
<sequence>MQRIIRYALVTVGSWAVTRVVDRVLDRRGTRGRRRGRK</sequence>
<evidence type="ECO:0000313" key="2">
    <source>
        <dbReference type="Proteomes" id="UP000247696"/>
    </source>
</evidence>
<dbReference type="KEGG" id="cpre:Csp1_17350"/>
<evidence type="ECO:0000313" key="1">
    <source>
        <dbReference type="EMBL" id="AWT26516.1"/>
    </source>
</evidence>
<protein>
    <submittedName>
        <fullName evidence="1">Uncharacterized protein</fullName>
    </submittedName>
</protein>
<proteinExistence type="predicted"/>
<organism evidence="1 2">
    <name type="scientific">Corynebacterium provencense</name>
    <dbReference type="NCBI Taxonomy" id="1737425"/>
    <lineage>
        <taxon>Bacteria</taxon>
        <taxon>Bacillati</taxon>
        <taxon>Actinomycetota</taxon>
        <taxon>Actinomycetes</taxon>
        <taxon>Mycobacteriales</taxon>
        <taxon>Corynebacteriaceae</taxon>
        <taxon>Corynebacterium</taxon>
    </lineage>
</organism>